<organism evidence="1">
    <name type="scientific">marine sediment metagenome</name>
    <dbReference type="NCBI Taxonomy" id="412755"/>
    <lineage>
        <taxon>unclassified sequences</taxon>
        <taxon>metagenomes</taxon>
        <taxon>ecological metagenomes</taxon>
    </lineage>
</organism>
<dbReference type="AlphaFoldDB" id="A0A0F9QNQ1"/>
<dbReference type="EMBL" id="LAZR01001812">
    <property type="protein sequence ID" value="KKN38667.1"/>
    <property type="molecule type" value="Genomic_DNA"/>
</dbReference>
<name>A0A0F9QNQ1_9ZZZZ</name>
<sequence>MVLSMIQNILISKNGILLTSQNFGNCHSIDLKKDFLSNFFTVIQKFSIAIIGTSINYINFEKLLIYLYEDPNDESLLFILITDFDDNPIEINFKMHKIANLFFNNYRQNIKQFKGDIAPFQTFGKTLIKMNLALRNCGGHPTCKNCSKNMNQNTLLSDIGKTDIKIGTEFFKLIDKNDRMVN</sequence>
<comment type="caution">
    <text evidence="1">The sequence shown here is derived from an EMBL/GenBank/DDBJ whole genome shotgun (WGS) entry which is preliminary data.</text>
</comment>
<accession>A0A0F9QNQ1</accession>
<evidence type="ECO:0000313" key="1">
    <source>
        <dbReference type="EMBL" id="KKN38667.1"/>
    </source>
</evidence>
<reference evidence="1" key="1">
    <citation type="journal article" date="2015" name="Nature">
        <title>Complex archaea that bridge the gap between prokaryotes and eukaryotes.</title>
        <authorList>
            <person name="Spang A."/>
            <person name="Saw J.H."/>
            <person name="Jorgensen S.L."/>
            <person name="Zaremba-Niedzwiedzka K."/>
            <person name="Martijn J."/>
            <person name="Lind A.E."/>
            <person name="van Eijk R."/>
            <person name="Schleper C."/>
            <person name="Guy L."/>
            <person name="Ettema T.J."/>
        </authorList>
    </citation>
    <scope>NUCLEOTIDE SEQUENCE</scope>
</reference>
<proteinExistence type="predicted"/>
<gene>
    <name evidence="1" type="ORF">LCGC14_0751220</name>
</gene>
<protein>
    <submittedName>
        <fullName evidence="1">Uncharacterized protein</fullName>
    </submittedName>
</protein>